<evidence type="ECO:0000256" key="1">
    <source>
        <dbReference type="SAM" id="Coils"/>
    </source>
</evidence>
<evidence type="ECO:0000256" key="2">
    <source>
        <dbReference type="SAM" id="MobiDB-lite"/>
    </source>
</evidence>
<dbReference type="RefSeq" id="WP_129572192.1">
    <property type="nucleotide sequence ID" value="NZ_CADFFX010000002.1"/>
</dbReference>
<feature type="coiled-coil region" evidence="1">
    <location>
        <begin position="61"/>
        <end position="88"/>
    </location>
</feature>
<sequence length="138" mass="13430">MKVQSDVPASGASTPTATSPASGGAARGTGDDTRAAAGNAASTATASASASAQRDAPSGPVQQLKAMIERLQKQLAALRLEIARASASAAHDGGVSPVVTSLQGEVTVIEAALQGATAALAELLLKSGTSTGLIDLHV</sequence>
<dbReference type="Proteomes" id="UP000027466">
    <property type="component" value="Unassembled WGS sequence"/>
</dbReference>
<organism evidence="3 4">
    <name type="scientific">Caballeronia glathei</name>
    <dbReference type="NCBI Taxonomy" id="60547"/>
    <lineage>
        <taxon>Bacteria</taxon>
        <taxon>Pseudomonadati</taxon>
        <taxon>Pseudomonadota</taxon>
        <taxon>Betaproteobacteria</taxon>
        <taxon>Burkholderiales</taxon>
        <taxon>Burkholderiaceae</taxon>
        <taxon>Caballeronia</taxon>
    </lineage>
</organism>
<feature type="region of interest" description="Disordered" evidence="2">
    <location>
        <begin position="1"/>
        <end position="61"/>
    </location>
</feature>
<comment type="caution">
    <text evidence="3">The sequence shown here is derived from an EMBL/GenBank/DDBJ whole genome shotgun (WGS) entry which is preliminary data.</text>
</comment>
<dbReference type="EMBL" id="JFHC01000003">
    <property type="protein sequence ID" value="KDR44171.1"/>
    <property type="molecule type" value="Genomic_DNA"/>
</dbReference>
<dbReference type="AlphaFoldDB" id="A0A069Q333"/>
<accession>A0A069Q333</accession>
<feature type="compositionally biased region" description="Polar residues" evidence="2">
    <location>
        <begin position="11"/>
        <end position="20"/>
    </location>
</feature>
<name>A0A069Q333_9BURK</name>
<evidence type="ECO:0000313" key="4">
    <source>
        <dbReference type="Proteomes" id="UP000027466"/>
    </source>
</evidence>
<feature type="compositionally biased region" description="Low complexity" evidence="2">
    <location>
        <begin position="35"/>
        <end position="56"/>
    </location>
</feature>
<keyword evidence="1" id="KW-0175">Coiled coil</keyword>
<reference evidence="3 4" key="1">
    <citation type="submission" date="2014-03" db="EMBL/GenBank/DDBJ databases">
        <title>Draft Genome Sequences of Four Burkholderia Strains.</title>
        <authorList>
            <person name="Liu X.Y."/>
            <person name="Li C.X."/>
            <person name="Xu J.H."/>
        </authorList>
    </citation>
    <scope>NUCLEOTIDE SEQUENCE [LARGE SCALE GENOMIC DNA]</scope>
    <source>
        <strain evidence="3 4">DSM 50014</strain>
    </source>
</reference>
<proteinExistence type="predicted"/>
<keyword evidence="4" id="KW-1185">Reference proteome</keyword>
<evidence type="ECO:0000313" key="3">
    <source>
        <dbReference type="EMBL" id="KDR44171.1"/>
    </source>
</evidence>
<protein>
    <submittedName>
        <fullName evidence="3">Uncharacterized protein</fullName>
    </submittedName>
</protein>
<gene>
    <name evidence="3" type="ORF">BG61_19060</name>
</gene>